<dbReference type="AlphaFoldDB" id="A0AAE1GWC1"/>
<name>A0AAE1GWC1_9NEOP</name>
<protein>
    <submittedName>
        <fullName evidence="2">Carnitine O-acetyltransferase YAT2</fullName>
    </submittedName>
</protein>
<sequence>MNANDFKRLEDLDFIRGLSDMPFWEEVFGKTEADFPPEVLPTTLDVMRVFFDRLNNKTLKLNEQEAARLVSVQLVCRWHDMERKPIRWNHVAAKIRALYGTYRKLYASSYRGGVTFDKNLALFKGELAATMEIASPNDIPPTRSEKRMAVNSARGSKAWRRTGLQIQARASASLTEESDTASDRDDDQSGSYTPDDEEIVQTGIGVLLNPTPSEIDVTSVMTSLDWGKISLSDAFRILVSLSQAAKLDLKKLKISRSSIYRKRCKVRETEAASIRAGFKPDCVLTVHMDGKKTLPLNGKGEKIERQHVLVTGKDLSQLLASNILPSGSGKAIATEVLAQLDKYGLSFDTTSTNTGWRTGAVKFIEDGLGRTVLYLACRHHALEIIPKHLFDAVVEKSSGPDIGKTCKRLETEWKTLDKTKYLPATDDAYCKAVLTAEVTERISKFVRHSLEKEQIRGDYQYFLELVLIFIGETNPKGVHFRPPIALNSARFMGRIIYCLTIFMFGLSGEFVVEDDVRRGIRDVTLFVVTTYVEP</sequence>
<evidence type="ECO:0000313" key="2">
    <source>
        <dbReference type="EMBL" id="KAK3910422.1"/>
    </source>
</evidence>
<evidence type="ECO:0000256" key="1">
    <source>
        <dbReference type="SAM" id="MobiDB-lite"/>
    </source>
</evidence>
<dbReference type="Proteomes" id="UP001219518">
    <property type="component" value="Unassembled WGS sequence"/>
</dbReference>
<organism evidence="2 3">
    <name type="scientific">Frankliniella fusca</name>
    <dbReference type="NCBI Taxonomy" id="407009"/>
    <lineage>
        <taxon>Eukaryota</taxon>
        <taxon>Metazoa</taxon>
        <taxon>Ecdysozoa</taxon>
        <taxon>Arthropoda</taxon>
        <taxon>Hexapoda</taxon>
        <taxon>Insecta</taxon>
        <taxon>Pterygota</taxon>
        <taxon>Neoptera</taxon>
        <taxon>Paraneoptera</taxon>
        <taxon>Thysanoptera</taxon>
        <taxon>Terebrantia</taxon>
        <taxon>Thripoidea</taxon>
        <taxon>Thripidae</taxon>
        <taxon>Frankliniella</taxon>
    </lineage>
</organism>
<reference evidence="2" key="2">
    <citation type="journal article" date="2023" name="BMC Genomics">
        <title>Pest status, molecular evolution, and epigenetic factors derived from the genome assembly of Frankliniella fusca, a thysanopteran phytovirus vector.</title>
        <authorList>
            <person name="Catto M.A."/>
            <person name="Labadie P.E."/>
            <person name="Jacobson A.L."/>
            <person name="Kennedy G.G."/>
            <person name="Srinivasan R."/>
            <person name="Hunt B.G."/>
        </authorList>
    </citation>
    <scope>NUCLEOTIDE SEQUENCE</scope>
    <source>
        <strain evidence="2">PL_HMW_Pooled</strain>
    </source>
</reference>
<comment type="caution">
    <text evidence="2">The sequence shown here is derived from an EMBL/GenBank/DDBJ whole genome shotgun (WGS) entry which is preliminary data.</text>
</comment>
<feature type="compositionally biased region" description="Acidic residues" evidence="1">
    <location>
        <begin position="176"/>
        <end position="196"/>
    </location>
</feature>
<keyword evidence="3" id="KW-1185">Reference proteome</keyword>
<gene>
    <name evidence="2" type="ORF">KUF71_004186</name>
</gene>
<reference evidence="2" key="1">
    <citation type="submission" date="2021-07" db="EMBL/GenBank/DDBJ databases">
        <authorList>
            <person name="Catto M.A."/>
            <person name="Jacobson A."/>
            <person name="Kennedy G."/>
            <person name="Labadie P."/>
            <person name="Hunt B.G."/>
            <person name="Srinivasan R."/>
        </authorList>
    </citation>
    <scope>NUCLEOTIDE SEQUENCE</scope>
    <source>
        <strain evidence="2">PL_HMW_Pooled</strain>
        <tissue evidence="2">Head</tissue>
    </source>
</reference>
<accession>A0AAE1GWC1</accession>
<dbReference type="EMBL" id="JAHWGI010000165">
    <property type="protein sequence ID" value="KAK3910422.1"/>
    <property type="molecule type" value="Genomic_DNA"/>
</dbReference>
<evidence type="ECO:0000313" key="3">
    <source>
        <dbReference type="Proteomes" id="UP001219518"/>
    </source>
</evidence>
<feature type="region of interest" description="Disordered" evidence="1">
    <location>
        <begin position="170"/>
        <end position="196"/>
    </location>
</feature>
<proteinExistence type="predicted"/>